<dbReference type="Proteomes" id="UP000192656">
    <property type="component" value="Unassembled WGS sequence"/>
</dbReference>
<organism evidence="1 2">
    <name type="scientific">Fulvimarina manganoxydans</name>
    <dbReference type="NCBI Taxonomy" id="937218"/>
    <lineage>
        <taxon>Bacteria</taxon>
        <taxon>Pseudomonadati</taxon>
        <taxon>Pseudomonadota</taxon>
        <taxon>Alphaproteobacteria</taxon>
        <taxon>Hyphomicrobiales</taxon>
        <taxon>Aurantimonadaceae</taxon>
        <taxon>Fulvimarina</taxon>
    </lineage>
</organism>
<keyword evidence="2" id="KW-1185">Reference proteome</keyword>
<protein>
    <submittedName>
        <fullName evidence="1">Uncharacterized protein</fullName>
    </submittedName>
</protein>
<proteinExistence type="predicted"/>
<dbReference type="EMBL" id="FWXR01000011">
    <property type="protein sequence ID" value="SMC89251.1"/>
    <property type="molecule type" value="Genomic_DNA"/>
</dbReference>
<dbReference type="AlphaFoldDB" id="A0A1W2CVJ5"/>
<evidence type="ECO:0000313" key="1">
    <source>
        <dbReference type="EMBL" id="SMC89251.1"/>
    </source>
</evidence>
<accession>A0A1W2CVJ5</accession>
<evidence type="ECO:0000313" key="2">
    <source>
        <dbReference type="Proteomes" id="UP000192656"/>
    </source>
</evidence>
<reference evidence="1 2" key="1">
    <citation type="submission" date="2017-04" db="EMBL/GenBank/DDBJ databases">
        <authorList>
            <person name="Afonso C.L."/>
            <person name="Miller P.J."/>
            <person name="Scott M.A."/>
            <person name="Spackman E."/>
            <person name="Goraichik I."/>
            <person name="Dimitrov K.M."/>
            <person name="Suarez D.L."/>
            <person name="Swayne D.E."/>
        </authorList>
    </citation>
    <scope>NUCLEOTIDE SEQUENCE [LARGE SCALE GENOMIC DNA]</scope>
    <source>
        <strain evidence="1 2">CGMCC 1.10972</strain>
    </source>
</reference>
<dbReference type="RefSeq" id="WP_084410566.1">
    <property type="nucleotide sequence ID" value="NZ_FWXR01000011.1"/>
</dbReference>
<name>A0A1W2CVJ5_9HYPH</name>
<gene>
    <name evidence="1" type="ORF">SAMN06297251_111156</name>
</gene>
<sequence>MAFKALHKAVVLTAAQATDVTGGGLAETEGGTLMLNLNNDSGAEVTVAFIAVVPAGEELERRFHWQSGFTIPADDGGNYQTILPMILGPGDKVFVEADADIPAQLNGEARA</sequence>
<dbReference type="STRING" id="937218.SAMN06297251_111156"/>